<sequence length="152" mass="17232">MHSMNCIVILVVHIYCFSFCNGWILHAKSLCKEMNDDSPVVKNITITYTIRNTFSEPWYVYERNVTSSDGQPFIRFMEQAADDDTNYKFSTTYDSKHGYVILGLGKEGQCGGSSLTSWQFKKGPSTILSTDVSRYIPEDGDHLIMDCVMAVL</sequence>
<feature type="chain" id="PRO_5036459758" evidence="1">
    <location>
        <begin position="23"/>
        <end position="152"/>
    </location>
</feature>
<evidence type="ECO:0000313" key="3">
    <source>
        <dbReference type="Proteomes" id="UP000005408"/>
    </source>
</evidence>
<keyword evidence="3" id="KW-1185">Reference proteome</keyword>
<protein>
    <submittedName>
        <fullName evidence="2">Uncharacterized protein</fullName>
    </submittedName>
</protein>
<keyword evidence="1" id="KW-0732">Signal</keyword>
<dbReference type="Proteomes" id="UP000005408">
    <property type="component" value="Unassembled WGS sequence"/>
</dbReference>
<dbReference type="AlphaFoldDB" id="A0A8W8KNE4"/>
<proteinExistence type="predicted"/>
<name>A0A8W8KNE4_MAGGI</name>
<dbReference type="Gene3D" id="2.170.130.30">
    <property type="match status" value="1"/>
</dbReference>
<dbReference type="EnsemblMetazoa" id="G24636.1">
    <property type="protein sequence ID" value="G24636.1:cds"/>
    <property type="gene ID" value="G24636"/>
</dbReference>
<dbReference type="OrthoDB" id="6084164at2759"/>
<evidence type="ECO:0000256" key="1">
    <source>
        <dbReference type="SAM" id="SignalP"/>
    </source>
</evidence>
<accession>A0A8W8KNE4</accession>
<dbReference type="InterPro" id="IPR051588">
    <property type="entry name" value="Cobalamin_Transport"/>
</dbReference>
<feature type="signal peptide" evidence="1">
    <location>
        <begin position="1"/>
        <end position="22"/>
    </location>
</feature>
<organism evidence="2 3">
    <name type="scientific">Magallana gigas</name>
    <name type="common">Pacific oyster</name>
    <name type="synonym">Crassostrea gigas</name>
    <dbReference type="NCBI Taxonomy" id="29159"/>
    <lineage>
        <taxon>Eukaryota</taxon>
        <taxon>Metazoa</taxon>
        <taxon>Spiralia</taxon>
        <taxon>Lophotrochozoa</taxon>
        <taxon>Mollusca</taxon>
        <taxon>Bivalvia</taxon>
        <taxon>Autobranchia</taxon>
        <taxon>Pteriomorphia</taxon>
        <taxon>Ostreida</taxon>
        <taxon>Ostreoidea</taxon>
        <taxon>Ostreidae</taxon>
        <taxon>Magallana</taxon>
    </lineage>
</organism>
<dbReference type="PANTHER" id="PTHR10559:SF18">
    <property type="entry name" value="TRANSCOBALAMIN II"/>
    <property type="match status" value="1"/>
</dbReference>
<dbReference type="PANTHER" id="PTHR10559">
    <property type="entry name" value="TRANSCOBALAMIN-1/GASTRIC INTRINSIC FACTOR"/>
    <property type="match status" value="1"/>
</dbReference>
<evidence type="ECO:0000313" key="2">
    <source>
        <dbReference type="EnsemblMetazoa" id="G24636.1:cds"/>
    </source>
</evidence>
<reference evidence="2" key="1">
    <citation type="submission" date="2022-08" db="UniProtKB">
        <authorList>
            <consortium name="EnsemblMetazoa"/>
        </authorList>
    </citation>
    <scope>IDENTIFICATION</scope>
    <source>
        <strain evidence="2">05x7-T-G4-1.051#20</strain>
    </source>
</reference>